<keyword evidence="3" id="KW-0378">Hydrolase</keyword>
<gene>
    <name evidence="3" type="ORF">NWE73_16270</name>
</gene>
<dbReference type="Gene3D" id="1.10.30.50">
    <property type="match status" value="1"/>
</dbReference>
<evidence type="ECO:0000256" key="1">
    <source>
        <dbReference type="SAM" id="MobiDB-lite"/>
    </source>
</evidence>
<dbReference type="InterPro" id="IPR003615">
    <property type="entry name" value="HNH_nuc"/>
</dbReference>
<dbReference type="Proteomes" id="UP001152321">
    <property type="component" value="Unassembled WGS sequence"/>
</dbReference>
<dbReference type="InterPro" id="IPR002711">
    <property type="entry name" value="HNH"/>
</dbReference>
<evidence type="ECO:0000313" key="4">
    <source>
        <dbReference type="Proteomes" id="UP001152321"/>
    </source>
</evidence>
<evidence type="ECO:0000313" key="3">
    <source>
        <dbReference type="EMBL" id="MDG0817939.1"/>
    </source>
</evidence>
<keyword evidence="3" id="KW-0255">Endonuclease</keyword>
<dbReference type="EMBL" id="JANRMI010000005">
    <property type="protein sequence ID" value="MDG0817939.1"/>
    <property type="molecule type" value="Genomic_DNA"/>
</dbReference>
<feature type="region of interest" description="Disordered" evidence="1">
    <location>
        <begin position="206"/>
        <end position="230"/>
    </location>
</feature>
<dbReference type="SMART" id="SM00507">
    <property type="entry name" value="HNHc"/>
    <property type="match status" value="1"/>
</dbReference>
<evidence type="ECO:0000259" key="2">
    <source>
        <dbReference type="SMART" id="SM00507"/>
    </source>
</evidence>
<comment type="caution">
    <text evidence="3">The sequence shown here is derived from an EMBL/GenBank/DDBJ whole genome shotgun (WGS) entry which is preliminary data.</text>
</comment>
<dbReference type="Pfam" id="PF01844">
    <property type="entry name" value="HNH"/>
    <property type="match status" value="1"/>
</dbReference>
<protein>
    <submittedName>
        <fullName evidence="3">HNH endonuclease</fullName>
    </submittedName>
</protein>
<reference evidence="3" key="1">
    <citation type="submission" date="2022-08" db="EMBL/GenBank/DDBJ databases">
        <title>Novel Bdellovibrio Species Isolated from Svalbard: Designation Bdellovibrio svalbardensis.</title>
        <authorList>
            <person name="Mitchell R.J."/>
            <person name="Choi S.Y."/>
        </authorList>
    </citation>
    <scope>NUCLEOTIDE SEQUENCE</scope>
    <source>
        <strain evidence="3">PAP01</strain>
    </source>
</reference>
<feature type="domain" description="HNH nuclease" evidence="2">
    <location>
        <begin position="236"/>
        <end position="293"/>
    </location>
</feature>
<organism evidence="3 4">
    <name type="scientific">Bdellovibrio svalbardensis</name>
    <dbReference type="NCBI Taxonomy" id="2972972"/>
    <lineage>
        <taxon>Bacteria</taxon>
        <taxon>Pseudomonadati</taxon>
        <taxon>Bdellovibrionota</taxon>
        <taxon>Bdellovibrionia</taxon>
        <taxon>Bdellovibrionales</taxon>
        <taxon>Pseudobdellovibrionaceae</taxon>
        <taxon>Bdellovibrio</taxon>
    </lineage>
</organism>
<accession>A0ABT6DPT8</accession>
<dbReference type="CDD" id="cd00085">
    <property type="entry name" value="HNHc"/>
    <property type="match status" value="1"/>
</dbReference>
<dbReference type="RefSeq" id="WP_277579415.1">
    <property type="nucleotide sequence ID" value="NZ_JANRMI010000005.1"/>
</dbReference>
<name>A0ABT6DPT8_9BACT</name>
<dbReference type="GO" id="GO:0004519">
    <property type="term" value="F:endonuclease activity"/>
    <property type="evidence" value="ECO:0007669"/>
    <property type="project" value="UniProtKB-KW"/>
</dbReference>
<sequence length="307" mass="35278">MDVKILSNSELMVRFGKLVQTERKITHLVLECIAEIDCRKIYLERAYPSLYEFLVKEFGYSPSSAVRRIESARLLRELPEMSEKIEAGALNLSQLSKVQQAIRTVQKIEDRTMDAEEKRELLGKIEYTTQNQTELILAQELSLPFVTEQREQIHRDESVTLSITFSKEQFALLQQVQDLISHNVPTKKWAEVMTYLAQQETKRRTLVKRSTRASQKSSSTSKTEISGSERKAIRTNLRKSIFANGNCCEYQDPVTKKICGGTRFLQIDHIQPVWAGGDNSSENLRVLCARHNSLKYAKESGQHPLRR</sequence>
<keyword evidence="4" id="KW-1185">Reference proteome</keyword>
<proteinExistence type="predicted"/>
<keyword evidence="3" id="KW-0540">Nuclease</keyword>
<feature type="compositionally biased region" description="Low complexity" evidence="1">
    <location>
        <begin position="212"/>
        <end position="226"/>
    </location>
</feature>